<dbReference type="Proteomes" id="UP000002774">
    <property type="component" value="Chromosome"/>
</dbReference>
<organism evidence="2 3">
    <name type="scientific">Mucilaginibacter paludis DSM 18603</name>
    <dbReference type="NCBI Taxonomy" id="714943"/>
    <lineage>
        <taxon>Bacteria</taxon>
        <taxon>Pseudomonadati</taxon>
        <taxon>Bacteroidota</taxon>
        <taxon>Sphingobacteriia</taxon>
        <taxon>Sphingobacteriales</taxon>
        <taxon>Sphingobacteriaceae</taxon>
        <taxon>Mucilaginibacter</taxon>
    </lineage>
</organism>
<name>H1YDQ6_9SPHI</name>
<keyword evidence="3" id="KW-1185">Reference proteome</keyword>
<gene>
    <name evidence="2" type="ORF">Mucpa_6695</name>
</gene>
<dbReference type="HOGENOM" id="CLU_043019_2_0_10"/>
<dbReference type="InterPro" id="IPR019734">
    <property type="entry name" value="TPR_rpt"/>
</dbReference>
<accession>H1YDQ6</accession>
<feature type="chain" id="PRO_5003557249" evidence="1">
    <location>
        <begin position="23"/>
        <end position="376"/>
    </location>
</feature>
<proteinExistence type="predicted"/>
<evidence type="ECO:0000313" key="2">
    <source>
        <dbReference type="EMBL" id="EHQ30745.1"/>
    </source>
</evidence>
<dbReference type="STRING" id="714943.Mucpa_6695"/>
<protein>
    <submittedName>
        <fullName evidence="2">Tetratricopeptide TPR_1 repeat-containing protein</fullName>
    </submittedName>
</protein>
<dbReference type="PANTHER" id="PTHR12558:SF13">
    <property type="entry name" value="CELL DIVISION CYCLE PROTEIN 27 HOMOLOG"/>
    <property type="match status" value="1"/>
</dbReference>
<sequence>MSVRKIILLITCICLTSSIAKAQSEAMKDVINNLAFYHTKNDLKYLGDAKKSVDNSFKTHADSIDLDKNVYKAVVYSSILYIDSLNKLNQPDTLLLQTTKLVNRLLTKRKIFRFNIEMNYAKGCLANVYQRKAFDIYSKNNYRLAINNFMLAKQYAPAAHELNVYLANIYYKLGNYRTAIMYYDTVLQAKMPKLEHIQTAANIYRMLGDTSKSLQTIQQGLEIYPKDKYLLFEEANIYNNKKEYPLLKPLLNDLLDVEPNNPEVVFMAANCYDHLNELDKAEIGYQKAIEINNADYNPIFNLGLLYLKKAVSSNKPEEYQANIGQSKSWLEKANEMAPNNESCLRALQMLYSQSGNQNMLQKVNNKLNQFNQLNQQ</sequence>
<dbReference type="SMART" id="SM00028">
    <property type="entry name" value="TPR"/>
    <property type="match status" value="3"/>
</dbReference>
<feature type="signal peptide" evidence="1">
    <location>
        <begin position="1"/>
        <end position="22"/>
    </location>
</feature>
<dbReference type="OrthoDB" id="747875at2"/>
<evidence type="ECO:0000313" key="3">
    <source>
        <dbReference type="Proteomes" id="UP000002774"/>
    </source>
</evidence>
<dbReference type="SUPFAM" id="SSF48452">
    <property type="entry name" value="TPR-like"/>
    <property type="match status" value="1"/>
</dbReference>
<dbReference type="PANTHER" id="PTHR12558">
    <property type="entry name" value="CELL DIVISION CYCLE 16,23,27"/>
    <property type="match status" value="1"/>
</dbReference>
<dbReference type="AlphaFoldDB" id="H1YDQ6"/>
<reference evidence="2" key="1">
    <citation type="submission" date="2011-09" db="EMBL/GenBank/DDBJ databases">
        <title>The permanent draft genome of Mucilaginibacter paludis DSM 18603.</title>
        <authorList>
            <consortium name="US DOE Joint Genome Institute (JGI-PGF)"/>
            <person name="Lucas S."/>
            <person name="Han J."/>
            <person name="Lapidus A."/>
            <person name="Bruce D."/>
            <person name="Goodwin L."/>
            <person name="Pitluck S."/>
            <person name="Peters L."/>
            <person name="Kyrpides N."/>
            <person name="Mavromatis K."/>
            <person name="Ivanova N."/>
            <person name="Mikhailova N."/>
            <person name="Held B."/>
            <person name="Detter J.C."/>
            <person name="Tapia R."/>
            <person name="Han C."/>
            <person name="Land M."/>
            <person name="Hauser L."/>
            <person name="Markowitz V."/>
            <person name="Cheng J.-F."/>
            <person name="Hugenholtz P."/>
            <person name="Woyke T."/>
            <person name="Wu D."/>
            <person name="Tindall B."/>
            <person name="Brambilla E."/>
            <person name="Klenk H.-P."/>
            <person name="Eisen J.A."/>
        </authorList>
    </citation>
    <scope>NUCLEOTIDE SEQUENCE [LARGE SCALE GENOMIC DNA]</scope>
    <source>
        <strain evidence="2">DSM 18603</strain>
    </source>
</reference>
<dbReference type="eggNOG" id="COG0457">
    <property type="taxonomic scope" value="Bacteria"/>
</dbReference>
<dbReference type="EMBL" id="CM001403">
    <property type="protein sequence ID" value="EHQ30745.1"/>
    <property type="molecule type" value="Genomic_DNA"/>
</dbReference>
<keyword evidence="1" id="KW-0732">Signal</keyword>
<evidence type="ECO:0000256" key="1">
    <source>
        <dbReference type="SAM" id="SignalP"/>
    </source>
</evidence>
<dbReference type="Pfam" id="PF13181">
    <property type="entry name" value="TPR_8"/>
    <property type="match status" value="2"/>
</dbReference>
<dbReference type="Gene3D" id="1.25.40.10">
    <property type="entry name" value="Tetratricopeptide repeat domain"/>
    <property type="match status" value="2"/>
</dbReference>
<dbReference type="InterPro" id="IPR011990">
    <property type="entry name" value="TPR-like_helical_dom_sf"/>
</dbReference>